<gene>
    <name evidence="1" type="ORF">MTR67_038375</name>
</gene>
<evidence type="ECO:0000313" key="1">
    <source>
        <dbReference type="EMBL" id="WMV44990.1"/>
    </source>
</evidence>
<keyword evidence="2" id="KW-1185">Reference proteome</keyword>
<reference evidence="1" key="1">
    <citation type="submission" date="2023-08" db="EMBL/GenBank/DDBJ databases">
        <title>A de novo genome assembly of Solanum verrucosum Schlechtendal, a Mexican diploid species geographically isolated from the other diploid A-genome species in potato relatives.</title>
        <authorList>
            <person name="Hosaka K."/>
        </authorList>
    </citation>
    <scope>NUCLEOTIDE SEQUENCE</scope>
    <source>
        <tissue evidence="1">Young leaves</tissue>
    </source>
</reference>
<evidence type="ECO:0000313" key="2">
    <source>
        <dbReference type="Proteomes" id="UP001234989"/>
    </source>
</evidence>
<name>A0AAF0ZPL4_SOLVR</name>
<sequence length="10" mass="1223">MLVLFSIMLR</sequence>
<dbReference type="EMBL" id="CP133620">
    <property type="protein sequence ID" value="WMV44990.1"/>
    <property type="molecule type" value="Genomic_DNA"/>
</dbReference>
<dbReference type="Proteomes" id="UP001234989">
    <property type="component" value="Chromosome 9"/>
</dbReference>
<protein>
    <submittedName>
        <fullName evidence="1">Uncharacterized protein</fullName>
    </submittedName>
</protein>
<proteinExistence type="predicted"/>
<accession>A0AAF0ZPL4</accession>
<organism evidence="1 2">
    <name type="scientific">Solanum verrucosum</name>
    <dbReference type="NCBI Taxonomy" id="315347"/>
    <lineage>
        <taxon>Eukaryota</taxon>
        <taxon>Viridiplantae</taxon>
        <taxon>Streptophyta</taxon>
        <taxon>Embryophyta</taxon>
        <taxon>Tracheophyta</taxon>
        <taxon>Spermatophyta</taxon>
        <taxon>Magnoliopsida</taxon>
        <taxon>eudicotyledons</taxon>
        <taxon>Gunneridae</taxon>
        <taxon>Pentapetalae</taxon>
        <taxon>asterids</taxon>
        <taxon>lamiids</taxon>
        <taxon>Solanales</taxon>
        <taxon>Solanaceae</taxon>
        <taxon>Solanoideae</taxon>
        <taxon>Solaneae</taxon>
        <taxon>Solanum</taxon>
    </lineage>
</organism>